<dbReference type="EMBL" id="JACBXQ010000002">
    <property type="protein sequence ID" value="MBG9986154.1"/>
    <property type="molecule type" value="Genomic_DNA"/>
</dbReference>
<evidence type="ECO:0000256" key="1">
    <source>
        <dbReference type="SAM" id="Phobius"/>
    </source>
</evidence>
<sequence length="163" mass="18895">MTYQEIILVIIMIFSIIGTLYNLSFRRKIIVYEKRTAHFIWAPILTLIIFTLIIFRFSHSNWNFLIILSIAILYFSGLFTGGLTSSSFIFFNGGLSIVNNRKFSNFQRIVLTNVPEKKAIKLLGKTHFSFFEQLFHESDEPQIIELLEDAGIQIDRGPLNLNQ</sequence>
<keyword evidence="1" id="KW-0812">Transmembrane</keyword>
<proteinExistence type="predicted"/>
<gene>
    <name evidence="2" type="ORF">HZY91_04505</name>
</gene>
<keyword evidence="1" id="KW-0472">Membrane</keyword>
<organism evidence="2 3">
    <name type="scientific">Facklamia lactis</name>
    <dbReference type="NCBI Taxonomy" id="2749967"/>
    <lineage>
        <taxon>Bacteria</taxon>
        <taxon>Bacillati</taxon>
        <taxon>Bacillota</taxon>
        <taxon>Bacilli</taxon>
        <taxon>Lactobacillales</taxon>
        <taxon>Aerococcaceae</taxon>
        <taxon>Facklamia</taxon>
    </lineage>
</organism>
<accession>A0ABS0LQ69</accession>
<keyword evidence="3" id="KW-1185">Reference proteome</keyword>
<evidence type="ECO:0000313" key="2">
    <source>
        <dbReference type="EMBL" id="MBG9986154.1"/>
    </source>
</evidence>
<feature type="transmembrane region" description="Helical" evidence="1">
    <location>
        <begin position="37"/>
        <end position="58"/>
    </location>
</feature>
<protein>
    <recommendedName>
        <fullName evidence="4">DUF5673 domain-containing protein</fullName>
    </recommendedName>
</protein>
<keyword evidence="1" id="KW-1133">Transmembrane helix</keyword>
<name>A0ABS0LQ69_9LACT</name>
<evidence type="ECO:0000313" key="3">
    <source>
        <dbReference type="Proteomes" id="UP000721415"/>
    </source>
</evidence>
<reference evidence="2 3" key="1">
    <citation type="submission" date="2020-07" db="EMBL/GenBank/DDBJ databases">
        <title>Facklamia lactis sp. nov., isolated from raw milk.</title>
        <authorList>
            <person name="Doll E.V."/>
            <person name="Huptas C."/>
            <person name="Staib L."/>
            <person name="Wenning M."/>
            <person name="Scherer S."/>
        </authorList>
    </citation>
    <scope>NUCLEOTIDE SEQUENCE [LARGE SCALE GENOMIC DNA]</scope>
    <source>
        <strain evidence="2 3">DSM 111018</strain>
    </source>
</reference>
<comment type="caution">
    <text evidence="2">The sequence shown here is derived from an EMBL/GenBank/DDBJ whole genome shotgun (WGS) entry which is preliminary data.</text>
</comment>
<evidence type="ECO:0008006" key="4">
    <source>
        <dbReference type="Google" id="ProtNLM"/>
    </source>
</evidence>
<feature type="transmembrane region" description="Helical" evidence="1">
    <location>
        <begin position="6"/>
        <end position="25"/>
    </location>
</feature>
<dbReference type="Proteomes" id="UP000721415">
    <property type="component" value="Unassembled WGS sequence"/>
</dbReference>
<feature type="transmembrane region" description="Helical" evidence="1">
    <location>
        <begin position="64"/>
        <end position="91"/>
    </location>
</feature>
<dbReference type="RefSeq" id="WP_197115070.1">
    <property type="nucleotide sequence ID" value="NZ_JACBXQ010000002.1"/>
</dbReference>